<dbReference type="Proteomes" id="UP000182149">
    <property type="component" value="Unassembled WGS sequence"/>
</dbReference>
<dbReference type="SMART" id="SM00062">
    <property type="entry name" value="PBPb"/>
    <property type="match status" value="1"/>
</dbReference>
<dbReference type="Pfam" id="PF00497">
    <property type="entry name" value="SBP_bac_3"/>
    <property type="match status" value="1"/>
</dbReference>
<dbReference type="STRING" id="328396.RU93_GL001750"/>
<evidence type="ECO:0000256" key="1">
    <source>
        <dbReference type="ARBA" id="ARBA00022729"/>
    </source>
</evidence>
<feature type="domain" description="Solute-binding protein family 3/N-terminal" evidence="3">
    <location>
        <begin position="37"/>
        <end position="265"/>
    </location>
</feature>
<dbReference type="RefSeq" id="WP_071874465.1">
    <property type="nucleotide sequence ID" value="NZ_JBHSHF010000020.1"/>
</dbReference>
<protein>
    <submittedName>
        <fullName evidence="4">ABC transporter, substrate-binding protein, family 3</fullName>
    </submittedName>
</protein>
<feature type="signal peptide" evidence="2">
    <location>
        <begin position="1"/>
        <end position="18"/>
    </location>
</feature>
<keyword evidence="5" id="KW-1185">Reference proteome</keyword>
<feature type="chain" id="PRO_5039082510" evidence="2">
    <location>
        <begin position="19"/>
        <end position="270"/>
    </location>
</feature>
<evidence type="ECO:0000313" key="5">
    <source>
        <dbReference type="Proteomes" id="UP000182149"/>
    </source>
</evidence>
<gene>
    <name evidence="4" type="ORF">RU93_GL001750</name>
</gene>
<dbReference type="Gene3D" id="3.40.190.10">
    <property type="entry name" value="Periplasmic binding protein-like II"/>
    <property type="match status" value="2"/>
</dbReference>
<name>A0A1L8QUU1_9ENTE</name>
<evidence type="ECO:0000313" key="4">
    <source>
        <dbReference type="EMBL" id="OJG11263.1"/>
    </source>
</evidence>
<evidence type="ECO:0000256" key="2">
    <source>
        <dbReference type="SAM" id="SignalP"/>
    </source>
</evidence>
<dbReference type="PROSITE" id="PS51257">
    <property type="entry name" value="PROKAR_LIPOPROTEIN"/>
    <property type="match status" value="1"/>
</dbReference>
<comment type="caution">
    <text evidence="4">The sequence shown here is derived from an EMBL/GenBank/DDBJ whole genome shotgun (WGS) entry which is preliminary data.</text>
</comment>
<dbReference type="AlphaFoldDB" id="A0A1L8QUU1"/>
<dbReference type="PANTHER" id="PTHR35936:SF34">
    <property type="entry name" value="ABC TRANSPORTER EXTRACELLULAR-BINDING PROTEIN YCKB-RELATED"/>
    <property type="match status" value="1"/>
</dbReference>
<dbReference type="EMBL" id="JXKD01000004">
    <property type="protein sequence ID" value="OJG11263.1"/>
    <property type="molecule type" value="Genomic_DNA"/>
</dbReference>
<organism evidence="4 5">
    <name type="scientific">Enterococcus aquimarinus</name>
    <dbReference type="NCBI Taxonomy" id="328396"/>
    <lineage>
        <taxon>Bacteria</taxon>
        <taxon>Bacillati</taxon>
        <taxon>Bacillota</taxon>
        <taxon>Bacilli</taxon>
        <taxon>Lactobacillales</taxon>
        <taxon>Enterococcaceae</taxon>
        <taxon>Enterococcus</taxon>
    </lineage>
</organism>
<keyword evidence="1 2" id="KW-0732">Signal</keyword>
<accession>A0A1L8QUU1</accession>
<evidence type="ECO:0000259" key="3">
    <source>
        <dbReference type="SMART" id="SM00062"/>
    </source>
</evidence>
<dbReference type="InterPro" id="IPR001638">
    <property type="entry name" value="Solute-binding_3/MltF_N"/>
</dbReference>
<sequence length="270" mass="29857">MKKNIGFVLMVAGMVSLAACGSESNKNEVGSAADQAEVVIGLDDTFVPMGFRDKDGELTGFDIELSQAIFDLTDTKVTYQPIDWAMKEAELDNGTIDMIWNGYSKTTEREEKVLFSDTYMENLQLLVTPKSSGITEFSAMAGKKLGAQEGSSGYNTFNNEPEVLKDMVDGNDATLYASFNEAFIDLENGRIDGLLIDRVYAEYYLTSTGKLEEYNVIESTFDQEDYAVGVRKDDQALADKINAGLKELQENGTFAEISMKWFGEDVTPKN</sequence>
<dbReference type="SUPFAM" id="SSF53850">
    <property type="entry name" value="Periplasmic binding protein-like II"/>
    <property type="match status" value="1"/>
</dbReference>
<proteinExistence type="predicted"/>
<dbReference type="CDD" id="cd00996">
    <property type="entry name" value="PBP2_AatB_like"/>
    <property type="match status" value="1"/>
</dbReference>
<dbReference type="PANTHER" id="PTHR35936">
    <property type="entry name" value="MEMBRANE-BOUND LYTIC MUREIN TRANSGLYCOSYLASE F"/>
    <property type="match status" value="1"/>
</dbReference>
<reference evidence="4 5" key="1">
    <citation type="submission" date="2014-12" db="EMBL/GenBank/DDBJ databases">
        <title>Draft genome sequences of 29 type strains of Enterococci.</title>
        <authorList>
            <person name="Zhong Z."/>
            <person name="Sun Z."/>
            <person name="Liu W."/>
            <person name="Zhang W."/>
            <person name="Zhang H."/>
        </authorList>
    </citation>
    <scope>NUCLEOTIDE SEQUENCE [LARGE SCALE GENOMIC DNA]</scope>
    <source>
        <strain evidence="4 5">DSM 17690</strain>
    </source>
</reference>
<dbReference type="OrthoDB" id="9775197at2"/>